<evidence type="ECO:0000313" key="3">
    <source>
        <dbReference type="EMBL" id="PSG90320.1"/>
    </source>
</evidence>
<dbReference type="EMBL" id="PXOQ01000007">
    <property type="protein sequence ID" value="PSG90320.1"/>
    <property type="molecule type" value="Genomic_DNA"/>
</dbReference>
<sequence>MKQFLLLLIIPFLSISQVQIGQDIDGEAAGDFSGFSTDISGDGTIIAIGSINNDGNGSNSGHVRVYENQSGVWTQIGQDIDGEVAEDRSGWSVSISSDGSVVAIGAINNDGNGSNSGHVRVFENLNSVWTQIGQDINGEEAGDTFGRSVDLSENGNILAVGAESNNSNTGHVRVFENLNGVWTQIGQDIDGEAVGDFFGGSVSLSNDGNIIAIGGRNNDGNGSDSGHVRIYENLNGVWAQIGQDIDGEASNDLFGISVDLNDSGNILAAGAILNSGNGFWSGHIRVFNNLNGVWTQIGQDIDGLNSQDQSGRSVSLNSSGNVVSVGASDNSNGYARVFENINGNWILAGNIINGESALDNFGFSVNLSSNSNNVIIGGYTNDGNGSNSGHVRIFDISGITLASDNFVLDNFNISPNPTTDKVTLKLNSNLELQQVTVYNYFGQNIKTTQSTEVDLSDVSTGVYFIEIETNKGKASRKIIKK</sequence>
<dbReference type="RefSeq" id="WP_106462460.1">
    <property type="nucleotide sequence ID" value="NZ_PXOQ01000007.1"/>
</dbReference>
<evidence type="ECO:0000259" key="2">
    <source>
        <dbReference type="Pfam" id="PF18962"/>
    </source>
</evidence>
<organism evidence="3 4">
    <name type="scientific">Aurantibacter aestuarii</name>
    <dbReference type="NCBI Taxonomy" id="1266046"/>
    <lineage>
        <taxon>Bacteria</taxon>
        <taxon>Pseudomonadati</taxon>
        <taxon>Bacteroidota</taxon>
        <taxon>Flavobacteriia</taxon>
        <taxon>Flavobacteriales</taxon>
        <taxon>Flavobacteriaceae</taxon>
        <taxon>Aurantibacter</taxon>
    </lineage>
</organism>
<gene>
    <name evidence="3" type="ORF">C7H52_03300</name>
</gene>
<dbReference type="InterPro" id="IPR026444">
    <property type="entry name" value="Secre_tail"/>
</dbReference>
<proteinExistence type="predicted"/>
<keyword evidence="4" id="KW-1185">Reference proteome</keyword>
<evidence type="ECO:0000256" key="1">
    <source>
        <dbReference type="ARBA" id="ARBA00022729"/>
    </source>
</evidence>
<protein>
    <recommendedName>
        <fullName evidence="2">Secretion system C-terminal sorting domain-containing protein</fullName>
    </recommendedName>
</protein>
<dbReference type="InterPro" id="IPR015915">
    <property type="entry name" value="Kelch-typ_b-propeller"/>
</dbReference>
<dbReference type="SUPFAM" id="SSF50965">
    <property type="entry name" value="Galactose oxidase, central domain"/>
    <property type="match status" value="1"/>
</dbReference>
<dbReference type="InterPro" id="IPR013517">
    <property type="entry name" value="FG-GAP"/>
</dbReference>
<comment type="caution">
    <text evidence="3">The sequence shown here is derived from an EMBL/GenBank/DDBJ whole genome shotgun (WGS) entry which is preliminary data.</text>
</comment>
<dbReference type="PANTHER" id="PTHR36220">
    <property type="entry name" value="UNNAMED PRODUCT"/>
    <property type="match status" value="1"/>
</dbReference>
<dbReference type="InterPro" id="IPR011043">
    <property type="entry name" value="Gal_Oxase/kelch_b-propeller"/>
</dbReference>
<dbReference type="NCBIfam" id="TIGR04183">
    <property type="entry name" value="Por_Secre_tail"/>
    <property type="match status" value="1"/>
</dbReference>
<feature type="domain" description="Secretion system C-terminal sorting" evidence="2">
    <location>
        <begin position="413"/>
        <end position="479"/>
    </location>
</feature>
<accession>A0A2T1NCZ5</accession>
<dbReference type="Pfam" id="PF14312">
    <property type="entry name" value="FG-GAP_2"/>
    <property type="match status" value="2"/>
</dbReference>
<dbReference type="Pfam" id="PF18962">
    <property type="entry name" value="Por_Secre_tail"/>
    <property type="match status" value="1"/>
</dbReference>
<dbReference type="Proteomes" id="UP000238426">
    <property type="component" value="Unassembled WGS sequence"/>
</dbReference>
<keyword evidence="1" id="KW-0732">Signal</keyword>
<evidence type="ECO:0000313" key="4">
    <source>
        <dbReference type="Proteomes" id="UP000238426"/>
    </source>
</evidence>
<dbReference type="PANTHER" id="PTHR36220:SF1">
    <property type="entry name" value="GAMMA TUBULIN COMPLEX COMPONENT C-TERMINAL DOMAIN-CONTAINING PROTEIN"/>
    <property type="match status" value="1"/>
</dbReference>
<reference evidence="3 4" key="1">
    <citation type="submission" date="2018-03" db="EMBL/GenBank/DDBJ databases">
        <title>Mesoflavibacter sp. HG37 and Mesoflavibacter sp. HG96 sp.nov., two marine bacteria isolated from seawater of Western Pacific Ocean.</title>
        <authorList>
            <person name="Cheng H."/>
            <person name="Wu Y.-H."/>
            <person name="Guo L.-L."/>
            <person name="Xu X.-W."/>
        </authorList>
    </citation>
    <scope>NUCLEOTIDE SEQUENCE [LARGE SCALE GENOMIC DNA]</scope>
    <source>
        <strain evidence="3 4">KCTC 32269</strain>
    </source>
</reference>
<dbReference type="Gene3D" id="2.120.10.80">
    <property type="entry name" value="Kelch-type beta propeller"/>
    <property type="match status" value="2"/>
</dbReference>
<name>A0A2T1NCZ5_9FLAO</name>
<dbReference type="AlphaFoldDB" id="A0A2T1NCZ5"/>
<dbReference type="OrthoDB" id="1270026at2"/>